<protein>
    <submittedName>
        <fullName evidence="1">Uncharacterized protein</fullName>
    </submittedName>
</protein>
<dbReference type="EMBL" id="MHCA01000046">
    <property type="protein sequence ID" value="OGY10981.1"/>
    <property type="molecule type" value="Genomic_DNA"/>
</dbReference>
<dbReference type="Proteomes" id="UP000178272">
    <property type="component" value="Unassembled WGS sequence"/>
</dbReference>
<reference evidence="1 2" key="1">
    <citation type="journal article" date="2016" name="Nat. Commun.">
        <title>Thousands of microbial genomes shed light on interconnected biogeochemical processes in an aquifer system.</title>
        <authorList>
            <person name="Anantharaman K."/>
            <person name="Brown C.T."/>
            <person name="Hug L.A."/>
            <person name="Sharon I."/>
            <person name="Castelle C.J."/>
            <person name="Probst A.J."/>
            <person name="Thomas B.C."/>
            <person name="Singh A."/>
            <person name="Wilkins M.J."/>
            <person name="Karaoz U."/>
            <person name="Brodie E.L."/>
            <person name="Williams K.H."/>
            <person name="Hubbard S.S."/>
            <person name="Banfield J.F."/>
        </authorList>
    </citation>
    <scope>NUCLEOTIDE SEQUENCE [LARGE SCALE GENOMIC DNA]</scope>
</reference>
<comment type="caution">
    <text evidence="1">The sequence shown here is derived from an EMBL/GenBank/DDBJ whole genome shotgun (WGS) entry which is preliminary data.</text>
</comment>
<organism evidence="1 2">
    <name type="scientific">Candidatus Blackburnbacteria bacterium RIFCSPHIGHO2_12_FULL_41_13b</name>
    <dbReference type="NCBI Taxonomy" id="1797517"/>
    <lineage>
        <taxon>Bacteria</taxon>
        <taxon>Candidatus Blackburniibacteriota</taxon>
    </lineage>
</organism>
<name>A0A1G1V6N3_9BACT</name>
<evidence type="ECO:0000313" key="2">
    <source>
        <dbReference type="Proteomes" id="UP000178272"/>
    </source>
</evidence>
<proteinExistence type="predicted"/>
<evidence type="ECO:0000313" key="1">
    <source>
        <dbReference type="EMBL" id="OGY10981.1"/>
    </source>
</evidence>
<gene>
    <name evidence="1" type="ORF">A3F61_02625</name>
</gene>
<dbReference type="AlphaFoldDB" id="A0A1G1V6N3"/>
<sequence>MSVESLTHSPVLDLREPGIIEALVVEGRTPIFVAHCVELPNNTLEKRVWVIVPQAPLGQDDLLGWSFGETYYISRQGSPTFESVDQYDVSTELADGFKGRVEHSTGVISPLE</sequence>
<accession>A0A1G1V6N3</accession>